<keyword evidence="3" id="KW-1185">Reference proteome</keyword>
<evidence type="ECO:0008006" key="4">
    <source>
        <dbReference type="Google" id="ProtNLM"/>
    </source>
</evidence>
<dbReference type="RefSeq" id="WP_011371689.1">
    <property type="nucleotide sequence ID" value="NC_007575.1"/>
</dbReference>
<dbReference type="EMBL" id="CP000153">
    <property type="protein sequence ID" value="ABB43334.1"/>
    <property type="molecule type" value="Genomic_DNA"/>
</dbReference>
<feature type="chain" id="PRO_5004219918" description="Periplasmic protein" evidence="1">
    <location>
        <begin position="19"/>
        <end position="88"/>
    </location>
</feature>
<dbReference type="AlphaFoldDB" id="Q30UJ7"/>
<dbReference type="Proteomes" id="UP000002714">
    <property type="component" value="Chromosome"/>
</dbReference>
<evidence type="ECO:0000313" key="3">
    <source>
        <dbReference type="Proteomes" id="UP000002714"/>
    </source>
</evidence>
<sequence>MKLNILLSILFAIVTSFAAIHEVEHIVHNDSASCLVCTINHNLVSDDAVISLSDVELFHFEAIAHNAPISYFYIQTNSNQNRAPPKLS</sequence>
<proteinExistence type="predicted"/>
<evidence type="ECO:0000256" key="1">
    <source>
        <dbReference type="SAM" id="SignalP"/>
    </source>
</evidence>
<reference evidence="2 3" key="1">
    <citation type="journal article" date="2008" name="Appl. Environ. Microbiol.">
        <title>Genome of the epsilonproteobacterial chemolithoautotroph Sulfurimonas denitrificans.</title>
        <authorList>
            <person name="Sievert S.M."/>
            <person name="Scott K.M."/>
            <person name="Klotz M.G."/>
            <person name="Chain P.S.G."/>
            <person name="Hauser L.J."/>
            <person name="Hemp J."/>
            <person name="Huegler M."/>
            <person name="Land M."/>
            <person name="Lapidus A."/>
            <person name="Larimer F.W."/>
            <person name="Lucas S."/>
            <person name="Malfatti S.A."/>
            <person name="Meyer F."/>
            <person name="Paulsen I.T."/>
            <person name="Ren Q."/>
            <person name="Simon J."/>
            <person name="Bailey K."/>
            <person name="Diaz E."/>
            <person name="Fitzpatrick K.A."/>
            <person name="Glover B."/>
            <person name="Gwatney N."/>
            <person name="Korajkic A."/>
            <person name="Long A."/>
            <person name="Mobberley J.M."/>
            <person name="Pantry S.N."/>
            <person name="Pazder G."/>
            <person name="Peterson S."/>
            <person name="Quintanilla J.D."/>
            <person name="Sprinkle R."/>
            <person name="Stephens J."/>
            <person name="Thomas P."/>
            <person name="Vaughn R."/>
            <person name="Weber M.J."/>
            <person name="Wooten L.L."/>
        </authorList>
    </citation>
    <scope>NUCLEOTIDE SEQUENCE [LARGE SCALE GENOMIC DNA]</scope>
    <source>
        <strain evidence="3">ATCC 33889 / DSM 1251</strain>
    </source>
</reference>
<evidence type="ECO:0000313" key="2">
    <source>
        <dbReference type="EMBL" id="ABB43334.1"/>
    </source>
</evidence>
<feature type="signal peptide" evidence="1">
    <location>
        <begin position="1"/>
        <end position="18"/>
    </location>
</feature>
<accession>Q30UJ7</accession>
<organism evidence="2 3">
    <name type="scientific">Sulfurimonas denitrificans (strain ATCC 33889 / DSM 1251)</name>
    <name type="common">Thiomicrospira denitrificans (strain ATCC 33889 / DSM 1251)</name>
    <dbReference type="NCBI Taxonomy" id="326298"/>
    <lineage>
        <taxon>Bacteria</taxon>
        <taxon>Pseudomonadati</taxon>
        <taxon>Campylobacterota</taxon>
        <taxon>Epsilonproteobacteria</taxon>
        <taxon>Campylobacterales</taxon>
        <taxon>Sulfurimonadaceae</taxon>
        <taxon>Sulfurimonas</taxon>
    </lineage>
</organism>
<protein>
    <recommendedName>
        <fullName evidence="4">Periplasmic protein</fullName>
    </recommendedName>
</protein>
<dbReference type="HOGENOM" id="CLU_2467849_0_0_7"/>
<dbReference type="OrthoDB" id="5334764at2"/>
<keyword evidence="1" id="KW-0732">Signal</keyword>
<dbReference type="KEGG" id="tdn:Suden_0053"/>
<dbReference type="STRING" id="326298.Suden_0053"/>
<name>Q30UJ7_SULDN</name>
<gene>
    <name evidence="2" type="ordered locus">Suden_0053</name>
</gene>